<dbReference type="PRINTS" id="PR00090">
    <property type="entry name" value="RNGDIOXGNASE"/>
</dbReference>
<keyword evidence="9" id="KW-1185">Reference proteome</keyword>
<organism evidence="8 9">
    <name type="scientific">Mycolicibacterium canariasense</name>
    <name type="common">Mycobacterium canariasense</name>
    <dbReference type="NCBI Taxonomy" id="228230"/>
    <lineage>
        <taxon>Bacteria</taxon>
        <taxon>Bacillati</taxon>
        <taxon>Actinomycetota</taxon>
        <taxon>Actinomycetes</taxon>
        <taxon>Mycobacteriales</taxon>
        <taxon>Mycobacteriaceae</taxon>
        <taxon>Mycolicibacterium</taxon>
    </lineage>
</organism>
<dbReference type="Pfam" id="PF00355">
    <property type="entry name" value="Rieske"/>
    <property type="match status" value="1"/>
</dbReference>
<dbReference type="PANTHER" id="PTHR43756">
    <property type="entry name" value="CHOLINE MONOOXYGENASE, CHLOROPLASTIC"/>
    <property type="match status" value="1"/>
</dbReference>
<dbReference type="SUPFAM" id="SSF50022">
    <property type="entry name" value="ISP domain"/>
    <property type="match status" value="1"/>
</dbReference>
<dbReference type="Gene3D" id="3.90.380.10">
    <property type="entry name" value="Naphthalene 1,2-dioxygenase Alpha Subunit, Chain A, domain 1"/>
    <property type="match status" value="2"/>
</dbReference>
<keyword evidence="6" id="KW-0411">Iron-sulfur</keyword>
<protein>
    <submittedName>
        <fullName evidence="8">Ring-hydroxylating dioxygenase, large terminal subunit</fullName>
    </submittedName>
</protein>
<feature type="domain" description="Rieske" evidence="7">
    <location>
        <begin position="46"/>
        <end position="153"/>
    </location>
</feature>
<evidence type="ECO:0000256" key="1">
    <source>
        <dbReference type="ARBA" id="ARBA00001962"/>
    </source>
</evidence>
<dbReference type="RefSeq" id="WP_062655403.1">
    <property type="nucleotide sequence ID" value="NZ_BCSY01000029.1"/>
</dbReference>
<dbReference type="GO" id="GO:0051537">
    <property type="term" value="F:2 iron, 2 sulfur cluster binding"/>
    <property type="evidence" value="ECO:0007669"/>
    <property type="project" value="UniProtKB-KW"/>
</dbReference>
<sequence>MSFDYSRLAATCAVESPENAITLPPEAYGSDELYAAEVDRIFKRGWIPLCRVEELPAPGSYYSIDILGTPLVVTRDRKNDIRVLSRNCTHRWMEVCSGAGEAGVLQCPYHLWSFGLDGHLAGAPEMKQAAGFDRKDHGLKQFRHEIWKGFVFVNFDGQAAPVAEQLAGLASMVDPYDFENYQIVEHTDWGVCDWDWKIMVDNFMECYHHMGPHRGTLEDEFPAKLSANFRGGPYFSTMVSKQAEGYPAAEPFMAPGAPTLAPEQSHQILIFIAYPLLQISLGPGFMYWLKTLPVGAGKVEIHLDIAMSPAALAAPDLDARRSQLVKSICDIHREDLDVCAAVQKSVRAGVTSTGRLSHLEQPLWEFYRYLGRELGIVSQTADLASAG</sequence>
<dbReference type="GO" id="GO:0004497">
    <property type="term" value="F:monooxygenase activity"/>
    <property type="evidence" value="ECO:0007669"/>
    <property type="project" value="UniProtKB-ARBA"/>
</dbReference>
<dbReference type="GO" id="GO:0051213">
    <property type="term" value="F:dioxygenase activity"/>
    <property type="evidence" value="ECO:0007669"/>
    <property type="project" value="UniProtKB-KW"/>
</dbReference>
<dbReference type="InterPro" id="IPR017941">
    <property type="entry name" value="Rieske_2Fe-2S"/>
</dbReference>
<comment type="cofactor">
    <cofactor evidence="1">
        <name>Fe cation</name>
        <dbReference type="ChEBI" id="CHEBI:24875"/>
    </cofactor>
</comment>
<dbReference type="InterPro" id="IPR001663">
    <property type="entry name" value="Rng_hydr_dOase-A"/>
</dbReference>
<keyword evidence="5" id="KW-0408">Iron</keyword>
<accession>A0A117I910</accession>
<reference evidence="9" key="1">
    <citation type="journal article" date="2016" name="Genome Announc.">
        <title>Draft Genome Sequences of Five Rapidly Growing Mycobacterium Species, M. thermoresistibile, M. fortuitum subsp. acetamidolyticum, M. canariasense, M. brisbanense, and M. novocastrense.</title>
        <authorList>
            <person name="Katahira K."/>
            <person name="Ogura Y."/>
            <person name="Gotoh Y."/>
            <person name="Hayashi T."/>
        </authorList>
    </citation>
    <scope>NUCLEOTIDE SEQUENCE [LARGE SCALE GENOMIC DNA]</scope>
    <source>
        <strain evidence="9">JCM15298</strain>
    </source>
</reference>
<evidence type="ECO:0000313" key="9">
    <source>
        <dbReference type="Proteomes" id="UP000069443"/>
    </source>
</evidence>
<keyword evidence="4" id="KW-0560">Oxidoreductase</keyword>
<keyword evidence="8" id="KW-0223">Dioxygenase</keyword>
<dbReference type="PANTHER" id="PTHR43756:SF5">
    <property type="entry name" value="CHOLINE MONOOXYGENASE, CHLOROPLASTIC"/>
    <property type="match status" value="1"/>
</dbReference>
<dbReference type="CDD" id="cd03469">
    <property type="entry name" value="Rieske_RO_Alpha_N"/>
    <property type="match status" value="1"/>
</dbReference>
<dbReference type="InterPro" id="IPR015879">
    <property type="entry name" value="Ring_hydroxy_dOase_asu_C_dom"/>
</dbReference>
<evidence type="ECO:0000256" key="2">
    <source>
        <dbReference type="ARBA" id="ARBA00022714"/>
    </source>
</evidence>
<comment type="caution">
    <text evidence="8">The sequence shown here is derived from an EMBL/GenBank/DDBJ whole genome shotgun (WGS) entry which is preliminary data.</text>
</comment>
<dbReference type="Proteomes" id="UP000069443">
    <property type="component" value="Unassembled WGS sequence"/>
</dbReference>
<dbReference type="GO" id="GO:0016705">
    <property type="term" value="F:oxidoreductase activity, acting on paired donors, with incorporation or reduction of molecular oxygen"/>
    <property type="evidence" value="ECO:0007669"/>
    <property type="project" value="UniProtKB-ARBA"/>
</dbReference>
<dbReference type="EMBL" id="BCSY01000029">
    <property type="protein sequence ID" value="GAS94082.1"/>
    <property type="molecule type" value="Genomic_DNA"/>
</dbReference>
<keyword evidence="3" id="KW-0479">Metal-binding</keyword>
<gene>
    <name evidence="8" type="ORF">RMCC_1048</name>
</gene>
<evidence type="ECO:0000259" key="7">
    <source>
        <dbReference type="PROSITE" id="PS51296"/>
    </source>
</evidence>
<evidence type="ECO:0000313" key="8">
    <source>
        <dbReference type="EMBL" id="GAS94082.1"/>
    </source>
</evidence>
<dbReference type="AlphaFoldDB" id="A0A117I910"/>
<dbReference type="STRING" id="228230.RMCC_1048"/>
<name>A0A117I910_MYCCR</name>
<dbReference type="GO" id="GO:0005506">
    <property type="term" value="F:iron ion binding"/>
    <property type="evidence" value="ECO:0007669"/>
    <property type="project" value="InterPro"/>
</dbReference>
<dbReference type="InterPro" id="IPR036922">
    <property type="entry name" value="Rieske_2Fe-2S_sf"/>
</dbReference>
<reference evidence="9" key="2">
    <citation type="submission" date="2016-02" db="EMBL/GenBank/DDBJ databases">
        <title>Draft genome sequence of five rapidly growing Mycobacterium species.</title>
        <authorList>
            <person name="Katahira K."/>
            <person name="Gotou Y."/>
            <person name="Iida K."/>
            <person name="Ogura Y."/>
            <person name="Hayashi T."/>
        </authorList>
    </citation>
    <scope>NUCLEOTIDE SEQUENCE [LARGE SCALE GENOMIC DNA]</scope>
    <source>
        <strain evidence="9">JCM15298</strain>
    </source>
</reference>
<dbReference type="Pfam" id="PF00848">
    <property type="entry name" value="Ring_hydroxyl_A"/>
    <property type="match status" value="1"/>
</dbReference>
<dbReference type="OrthoDB" id="5243643at2"/>
<evidence type="ECO:0000256" key="4">
    <source>
        <dbReference type="ARBA" id="ARBA00023002"/>
    </source>
</evidence>
<evidence type="ECO:0000256" key="3">
    <source>
        <dbReference type="ARBA" id="ARBA00022723"/>
    </source>
</evidence>
<dbReference type="Gene3D" id="2.102.10.10">
    <property type="entry name" value="Rieske [2Fe-2S] iron-sulphur domain"/>
    <property type="match status" value="1"/>
</dbReference>
<dbReference type="PROSITE" id="PS51296">
    <property type="entry name" value="RIESKE"/>
    <property type="match status" value="1"/>
</dbReference>
<evidence type="ECO:0000256" key="6">
    <source>
        <dbReference type="ARBA" id="ARBA00023014"/>
    </source>
</evidence>
<evidence type="ECO:0000256" key="5">
    <source>
        <dbReference type="ARBA" id="ARBA00023004"/>
    </source>
</evidence>
<dbReference type="SUPFAM" id="SSF55961">
    <property type="entry name" value="Bet v1-like"/>
    <property type="match status" value="1"/>
</dbReference>
<keyword evidence="2" id="KW-0001">2Fe-2S</keyword>
<proteinExistence type="predicted"/>